<evidence type="ECO:0000313" key="3">
    <source>
        <dbReference type="Proteomes" id="UP000218238"/>
    </source>
</evidence>
<dbReference type="GO" id="GO:0003677">
    <property type="term" value="F:DNA binding"/>
    <property type="evidence" value="ECO:0007669"/>
    <property type="project" value="InterPro"/>
</dbReference>
<evidence type="ECO:0000313" key="2">
    <source>
        <dbReference type="EMBL" id="PAX56149.1"/>
    </source>
</evidence>
<protein>
    <submittedName>
        <fullName evidence="2">Helix-turn-helix domain-containing protein</fullName>
    </submittedName>
</protein>
<reference evidence="2 3" key="1">
    <citation type="submission" date="2017-08" db="EMBL/GenBank/DDBJ databases">
        <title>Draft genome sequence of filamentous cyanobacterium Calothrix elsteri CCALA 953.</title>
        <authorList>
            <person name="Gagunashvili A.N."/>
            <person name="Elster J."/>
            <person name="Andresson O.S."/>
        </authorList>
    </citation>
    <scope>NUCLEOTIDE SEQUENCE [LARGE SCALE GENOMIC DNA]</scope>
    <source>
        <strain evidence="2 3">CCALA 953</strain>
    </source>
</reference>
<dbReference type="Pfam" id="PF13413">
    <property type="entry name" value="HTH_25"/>
    <property type="match status" value="1"/>
</dbReference>
<dbReference type="InterPro" id="IPR010982">
    <property type="entry name" value="Lambda_DNA-bd_dom_sf"/>
</dbReference>
<dbReference type="RefSeq" id="WP_095721639.1">
    <property type="nucleotide sequence ID" value="NZ_NTFS01000090.1"/>
</dbReference>
<dbReference type="EMBL" id="NTFS01000090">
    <property type="protein sequence ID" value="PAX56149.1"/>
    <property type="molecule type" value="Genomic_DNA"/>
</dbReference>
<proteinExistence type="predicted"/>
<name>A0A2A2TJU9_9CYAN</name>
<dbReference type="Pfam" id="PF13464">
    <property type="entry name" value="RodZ_C"/>
    <property type="match status" value="1"/>
</dbReference>
<dbReference type="InterPro" id="IPR025194">
    <property type="entry name" value="RodZ-like_C"/>
</dbReference>
<accession>A0A2A2TJU9</accession>
<dbReference type="Gene3D" id="1.10.260.40">
    <property type="entry name" value="lambda repressor-like DNA-binding domains"/>
    <property type="match status" value="1"/>
</dbReference>
<keyword evidence="3" id="KW-1185">Reference proteome</keyword>
<evidence type="ECO:0000259" key="1">
    <source>
        <dbReference type="Pfam" id="PF13464"/>
    </source>
</evidence>
<feature type="domain" description="Cytoskeleton protein RodZ-like C-terminal" evidence="1">
    <location>
        <begin position="188"/>
        <end position="247"/>
    </location>
</feature>
<dbReference type="OrthoDB" id="422634at2"/>
<dbReference type="InterPro" id="IPR050400">
    <property type="entry name" value="Bact_Cytoskel_RodZ"/>
</dbReference>
<dbReference type="Proteomes" id="UP000218238">
    <property type="component" value="Unassembled WGS sequence"/>
</dbReference>
<dbReference type="PANTHER" id="PTHR34475">
    <property type="match status" value="1"/>
</dbReference>
<dbReference type="PANTHER" id="PTHR34475:SF1">
    <property type="entry name" value="CYTOSKELETON PROTEIN RODZ"/>
    <property type="match status" value="1"/>
</dbReference>
<comment type="caution">
    <text evidence="2">The sequence shown here is derived from an EMBL/GenBank/DDBJ whole genome shotgun (WGS) entry which is preliminary data.</text>
</comment>
<gene>
    <name evidence="2" type="ORF">CK510_10435</name>
</gene>
<sequence>MKWLRKKKVDQLNPSFDEQRQQALTEIGAKLKSTREGYSFGIEDVVSYTKIARKLVEAIEEADLGNLPEPIYIRGLIRRYADALGLDGAETANQLPMEVNPVSLKPNWKSNSQQLRPTHLYLLYIGIIVCSVSSLSHVLNTSTIATNSESGKEAGKQASNSNQQFALESASNKQGNNLNNQQVQVGVVVKDSSWIRVEVDGKTEFEGRLPQGSHRTWKAESQLTVKTDNAGGVMVSVNQEQPKPMGEIGKAEQVTVATNTRS</sequence>
<dbReference type="AlphaFoldDB" id="A0A2A2TJU9"/>
<organism evidence="2 3">
    <name type="scientific">Brunnivagina elsteri CCALA 953</name>
    <dbReference type="NCBI Taxonomy" id="987040"/>
    <lineage>
        <taxon>Bacteria</taxon>
        <taxon>Bacillati</taxon>
        <taxon>Cyanobacteriota</taxon>
        <taxon>Cyanophyceae</taxon>
        <taxon>Nostocales</taxon>
        <taxon>Calotrichaceae</taxon>
        <taxon>Brunnivagina</taxon>
    </lineage>
</organism>